<dbReference type="OrthoDB" id="3553147at2759"/>
<proteinExistence type="predicted"/>
<protein>
    <submittedName>
        <fullName evidence="2">Heterokaryon incompatibility protein-domain-containing protein</fullName>
    </submittedName>
</protein>
<dbReference type="InterPro" id="IPR010730">
    <property type="entry name" value="HET"/>
</dbReference>
<dbReference type="STRING" id="2025994.A0A2T3A0H7"/>
<dbReference type="AlphaFoldDB" id="A0A2T3A0H7"/>
<feature type="domain" description="Heterokaryon incompatibility" evidence="1">
    <location>
        <begin position="83"/>
        <end position="217"/>
    </location>
</feature>
<dbReference type="Pfam" id="PF06985">
    <property type="entry name" value="HET"/>
    <property type="match status" value="1"/>
</dbReference>
<gene>
    <name evidence="2" type="ORF">BD289DRAFT_440589</name>
</gene>
<evidence type="ECO:0000313" key="2">
    <source>
        <dbReference type="EMBL" id="PSR80532.1"/>
    </source>
</evidence>
<organism evidence="2 3">
    <name type="scientific">Coniella lustricola</name>
    <dbReference type="NCBI Taxonomy" id="2025994"/>
    <lineage>
        <taxon>Eukaryota</taxon>
        <taxon>Fungi</taxon>
        <taxon>Dikarya</taxon>
        <taxon>Ascomycota</taxon>
        <taxon>Pezizomycotina</taxon>
        <taxon>Sordariomycetes</taxon>
        <taxon>Sordariomycetidae</taxon>
        <taxon>Diaporthales</taxon>
        <taxon>Schizoparmaceae</taxon>
        <taxon>Coniella</taxon>
    </lineage>
</organism>
<keyword evidence="3" id="KW-1185">Reference proteome</keyword>
<dbReference type="InParanoid" id="A0A2T3A0H7"/>
<sequence length="721" mass="82222">MDRLPGTYTYEPLGWSSRRLLKNDGSFPPPDLPADAKYLTASTRNYHMDVRGNLRILSLLPGLYQDPLRCYLSIMNIDDVSAYDAISYEWGMPGEEEFIWLDQQRVSIRSNLAAALRSIRDNSSMRFLWIDAICINQADKREKTDQINLMKEIYSRAESVLVWIDEVLSGDLPCVEKLSKFTDGECGDELGTDPAFWAPLIPILRNSYWDRLWIQQEVVFAKRLTIYCRGAIIEGHRFMSFQHQVFVKASEGNIPFSKPSEWTLLGNDMKITESFSRHLLHWRLMIEHRVPVDPVTLKPDFSLRLPDEEWAVNTRKWGPFMRETPIYLLGMLRYAQRLGATEPRDRVAATLNLAIDYQDDGSPFAYDQDVTEAYMRIGQLLLFKCNSLLFLPDAKVSRRADKTVKDLPSWAPNWNPPGNASYFQGHYNASGDLPMYKSPFQHDLHEGILHARGIQFDRIQKLIPGDVHTLTSLSSISEFFFPPGPTISLPCIEKEVKQLADTLTCPSLKKIGLPLNHFNEAERILYMALVLCYGAITPGLRISDLLPYTQGPYGSSPGQLSESLLGLDKFREQRSSFSWLFDIIKVSNTELHQLTPATRFGQFVLLAYQTLESGRLCVGSSRDPILVEGSAVVKQEDEIWVLFSCPVPMVLRREGRHHRVISPSYIHNSMNGEQVHDVYAPESHDPSGWSNLLETGRFGPKPEVPYISGKRNRLVEIISIR</sequence>
<name>A0A2T3A0H7_9PEZI</name>
<evidence type="ECO:0000313" key="3">
    <source>
        <dbReference type="Proteomes" id="UP000241462"/>
    </source>
</evidence>
<dbReference type="InterPro" id="IPR052895">
    <property type="entry name" value="HetReg/Transcr_Mod"/>
</dbReference>
<evidence type="ECO:0000259" key="1">
    <source>
        <dbReference type="Pfam" id="PF06985"/>
    </source>
</evidence>
<dbReference type="Proteomes" id="UP000241462">
    <property type="component" value="Unassembled WGS sequence"/>
</dbReference>
<dbReference type="PANTHER" id="PTHR24148">
    <property type="entry name" value="ANKYRIN REPEAT DOMAIN-CONTAINING PROTEIN 39 HOMOLOG-RELATED"/>
    <property type="match status" value="1"/>
</dbReference>
<dbReference type="EMBL" id="KZ678527">
    <property type="protein sequence ID" value="PSR80532.1"/>
    <property type="molecule type" value="Genomic_DNA"/>
</dbReference>
<dbReference type="PANTHER" id="PTHR24148:SF64">
    <property type="entry name" value="HETEROKARYON INCOMPATIBILITY DOMAIN-CONTAINING PROTEIN"/>
    <property type="match status" value="1"/>
</dbReference>
<reference evidence="2 3" key="1">
    <citation type="journal article" date="2018" name="Mycol. Prog.">
        <title>Coniella lustricola, a new species from submerged detritus.</title>
        <authorList>
            <person name="Raudabaugh D.B."/>
            <person name="Iturriaga T."/>
            <person name="Carver A."/>
            <person name="Mondo S."/>
            <person name="Pangilinan J."/>
            <person name="Lipzen A."/>
            <person name="He G."/>
            <person name="Amirebrahimi M."/>
            <person name="Grigoriev I.V."/>
            <person name="Miller A.N."/>
        </authorList>
    </citation>
    <scope>NUCLEOTIDE SEQUENCE [LARGE SCALE GENOMIC DNA]</scope>
    <source>
        <strain evidence="2 3">B22-T-1</strain>
    </source>
</reference>
<accession>A0A2T3A0H7</accession>